<reference evidence="1" key="1">
    <citation type="submission" date="2014-09" db="EMBL/GenBank/DDBJ databases">
        <authorList>
            <person name="Magalhaes I.L.F."/>
            <person name="Oliveira U."/>
            <person name="Santos F.R."/>
            <person name="Vidigal T.H.D.A."/>
            <person name="Brescovit A.D."/>
            <person name="Santos A.J."/>
        </authorList>
    </citation>
    <scope>NUCLEOTIDE SEQUENCE</scope>
    <source>
        <tissue evidence="1">Shoot tissue taken approximately 20 cm above the soil surface</tissue>
    </source>
</reference>
<dbReference type="AlphaFoldDB" id="A0A0A9G625"/>
<name>A0A0A9G625_ARUDO</name>
<protein>
    <submittedName>
        <fullName evidence="1">Uncharacterized protein</fullName>
    </submittedName>
</protein>
<sequence>MLPIIVFSISVDFVGLGSGVDLPMRLFCRLTKWSLIVHQHHIFFLILYNVLMDIERSATDVLSMEYFEKESNNVGG</sequence>
<organism evidence="1">
    <name type="scientific">Arundo donax</name>
    <name type="common">Giant reed</name>
    <name type="synonym">Donax arundinaceus</name>
    <dbReference type="NCBI Taxonomy" id="35708"/>
    <lineage>
        <taxon>Eukaryota</taxon>
        <taxon>Viridiplantae</taxon>
        <taxon>Streptophyta</taxon>
        <taxon>Embryophyta</taxon>
        <taxon>Tracheophyta</taxon>
        <taxon>Spermatophyta</taxon>
        <taxon>Magnoliopsida</taxon>
        <taxon>Liliopsida</taxon>
        <taxon>Poales</taxon>
        <taxon>Poaceae</taxon>
        <taxon>PACMAD clade</taxon>
        <taxon>Arundinoideae</taxon>
        <taxon>Arundineae</taxon>
        <taxon>Arundo</taxon>
    </lineage>
</organism>
<evidence type="ECO:0000313" key="1">
    <source>
        <dbReference type="EMBL" id="JAE18929.1"/>
    </source>
</evidence>
<dbReference type="EMBL" id="GBRH01178967">
    <property type="protein sequence ID" value="JAE18929.1"/>
    <property type="molecule type" value="Transcribed_RNA"/>
</dbReference>
<accession>A0A0A9G625</accession>
<reference evidence="1" key="2">
    <citation type="journal article" date="2015" name="Data Brief">
        <title>Shoot transcriptome of the giant reed, Arundo donax.</title>
        <authorList>
            <person name="Barrero R.A."/>
            <person name="Guerrero F.D."/>
            <person name="Moolhuijzen P."/>
            <person name="Goolsby J.A."/>
            <person name="Tidwell J."/>
            <person name="Bellgard S.E."/>
            <person name="Bellgard M.I."/>
        </authorList>
    </citation>
    <scope>NUCLEOTIDE SEQUENCE</scope>
    <source>
        <tissue evidence="1">Shoot tissue taken approximately 20 cm above the soil surface</tissue>
    </source>
</reference>
<proteinExistence type="predicted"/>